<evidence type="ECO:0000256" key="2">
    <source>
        <dbReference type="ARBA" id="ARBA00023002"/>
    </source>
</evidence>
<dbReference type="Gene3D" id="3.40.50.720">
    <property type="entry name" value="NAD(P)-binding Rossmann-like Domain"/>
    <property type="match status" value="1"/>
</dbReference>
<dbReference type="SMART" id="SM00829">
    <property type="entry name" value="PKS_ER"/>
    <property type="match status" value="1"/>
</dbReference>
<dbReference type="EMBL" id="CP059491">
    <property type="protein sequence ID" value="QMT03550.1"/>
    <property type="molecule type" value="Genomic_DNA"/>
</dbReference>
<dbReference type="Pfam" id="PF08240">
    <property type="entry name" value="ADH_N"/>
    <property type="match status" value="1"/>
</dbReference>
<evidence type="ECO:0000259" key="3">
    <source>
        <dbReference type="SMART" id="SM00829"/>
    </source>
</evidence>
<dbReference type="AlphaFoldDB" id="A0A7D7RDK2"/>
<name>A0A7D7RDK2_9ACTN</name>
<dbReference type="RefSeq" id="WP_219851417.1">
    <property type="nucleotide sequence ID" value="NZ_CP059491.1"/>
</dbReference>
<dbReference type="InterPro" id="IPR050129">
    <property type="entry name" value="Zn_alcohol_dh"/>
</dbReference>
<dbReference type="PANTHER" id="PTHR43401:SF5">
    <property type="entry name" value="ALCOHOL DEHYDROGENASE-RELATED"/>
    <property type="match status" value="1"/>
</dbReference>
<keyword evidence="2" id="KW-0560">Oxidoreductase</keyword>
<accession>A0A7D7RDK2</accession>
<dbReference type="InterPro" id="IPR013154">
    <property type="entry name" value="ADH-like_N"/>
</dbReference>
<dbReference type="InterPro" id="IPR011032">
    <property type="entry name" value="GroES-like_sf"/>
</dbReference>
<evidence type="ECO:0000256" key="1">
    <source>
        <dbReference type="ARBA" id="ARBA00001947"/>
    </source>
</evidence>
<dbReference type="InterPro" id="IPR020843">
    <property type="entry name" value="ER"/>
</dbReference>
<comment type="cofactor">
    <cofactor evidence="1">
        <name>Zn(2+)</name>
        <dbReference type="ChEBI" id="CHEBI:29105"/>
    </cofactor>
</comment>
<dbReference type="Pfam" id="PF00107">
    <property type="entry name" value="ADH_zinc_N"/>
    <property type="match status" value="1"/>
</dbReference>
<evidence type="ECO:0000313" key="5">
    <source>
        <dbReference type="Proteomes" id="UP000515663"/>
    </source>
</evidence>
<feature type="domain" description="Enoyl reductase (ER)" evidence="3">
    <location>
        <begin position="6"/>
        <end position="327"/>
    </location>
</feature>
<reference evidence="5" key="1">
    <citation type="submission" date="2020-07" db="EMBL/GenBank/DDBJ databases">
        <title>novel species isolated from the respiratory tract of Marmot.</title>
        <authorList>
            <person name="Zhang G."/>
        </authorList>
    </citation>
    <scope>NUCLEOTIDE SEQUENCE [LARGE SCALE GENOMIC DNA]</scope>
    <source>
        <strain evidence="5">686</strain>
    </source>
</reference>
<dbReference type="SUPFAM" id="SSF50129">
    <property type="entry name" value="GroES-like"/>
    <property type="match status" value="1"/>
</dbReference>
<proteinExistence type="predicted"/>
<dbReference type="Gene3D" id="3.90.180.10">
    <property type="entry name" value="Medium-chain alcohol dehydrogenases, catalytic domain"/>
    <property type="match status" value="1"/>
</dbReference>
<dbReference type="GO" id="GO:0016491">
    <property type="term" value="F:oxidoreductase activity"/>
    <property type="evidence" value="ECO:0007669"/>
    <property type="project" value="UniProtKB-KW"/>
</dbReference>
<gene>
    <name evidence="4" type="ORF">H1R19_10965</name>
</gene>
<evidence type="ECO:0000313" key="4">
    <source>
        <dbReference type="EMBL" id="QMT03550.1"/>
    </source>
</evidence>
<dbReference type="KEGG" id="gji:H1R19_10965"/>
<sequence>MIPRPGVVDLVDIVEPDAAPGEVTVAIDLCGVCATEVRAYLSGGGHGPMLCGHEWTGRLVAVGGAGAGLTVGQRVVVGVPDPCGECAACRAGRPDFCSFVMSVARGRDRRPEQPHGGFARLLTVPAYRVVPVPDGVSEVAAALVEPAAVAWHAVRRGAITAGERVLVVGAGPIGLLVLQCARAIGAVDVPVVELSEARRKAAKLSGAQHVSESTTDLVDEYDVVVDCTGDPDTIDQSLGVLCQGGRVVLVSDAGSATIAPRMWLAKEASMIAAAGYTRAEIVETLDLIAAGRIQPEKLHTRTVGLGSLSIGLEDLAASDTTDIKIMLDPRIKEN</sequence>
<organism evidence="4 5">
    <name type="scientific">Gordonia jinghuaiqii</name>
    <dbReference type="NCBI Taxonomy" id="2758710"/>
    <lineage>
        <taxon>Bacteria</taxon>
        <taxon>Bacillati</taxon>
        <taxon>Actinomycetota</taxon>
        <taxon>Actinomycetes</taxon>
        <taxon>Mycobacteriales</taxon>
        <taxon>Gordoniaceae</taxon>
        <taxon>Gordonia</taxon>
    </lineage>
</organism>
<keyword evidence="5" id="KW-1185">Reference proteome</keyword>
<dbReference type="SUPFAM" id="SSF51735">
    <property type="entry name" value="NAD(P)-binding Rossmann-fold domains"/>
    <property type="match status" value="1"/>
</dbReference>
<protein>
    <submittedName>
        <fullName evidence="4">Alcohol dehydrogenase catalytic domain-containing protein</fullName>
    </submittedName>
</protein>
<dbReference type="PANTHER" id="PTHR43401">
    <property type="entry name" value="L-THREONINE 3-DEHYDROGENASE"/>
    <property type="match status" value="1"/>
</dbReference>
<dbReference type="InterPro" id="IPR013149">
    <property type="entry name" value="ADH-like_C"/>
</dbReference>
<dbReference type="InterPro" id="IPR036291">
    <property type="entry name" value="NAD(P)-bd_dom_sf"/>
</dbReference>
<dbReference type="Proteomes" id="UP000515663">
    <property type="component" value="Chromosome"/>
</dbReference>